<dbReference type="SUPFAM" id="SSF158446">
    <property type="entry name" value="IVS-encoded protein-like"/>
    <property type="match status" value="1"/>
</dbReference>
<dbReference type="InterPro" id="IPR012657">
    <property type="entry name" value="23S_rRNA-intervening_sequence"/>
</dbReference>
<dbReference type="Proteomes" id="UP000231542">
    <property type="component" value="Unassembled WGS sequence"/>
</dbReference>
<dbReference type="PANTHER" id="PTHR38471:SF2">
    <property type="entry name" value="FOUR HELIX BUNDLE PROTEIN"/>
    <property type="match status" value="1"/>
</dbReference>
<dbReference type="PANTHER" id="PTHR38471">
    <property type="entry name" value="FOUR HELIX BUNDLE PROTEIN"/>
    <property type="match status" value="1"/>
</dbReference>
<evidence type="ECO:0000313" key="2">
    <source>
        <dbReference type="Proteomes" id="UP000231542"/>
    </source>
</evidence>
<sequence>MTSYRDLTVWQKAMRLVKAVYDLTSMFPKSELYTLTSQIRRSAISIASNIAEGKARGTRKDYRHFLLNAYGSWAELETQIEISKQLPFNKELNFKEIDGLLDETMRMLNVLISKLK</sequence>
<dbReference type="Gene3D" id="1.20.1440.60">
    <property type="entry name" value="23S rRNA-intervening sequence"/>
    <property type="match status" value="1"/>
</dbReference>
<reference evidence="1 2" key="1">
    <citation type="submission" date="2017-09" db="EMBL/GenBank/DDBJ databases">
        <title>Depth-based differentiation of microbial function through sediment-hosted aquifers and enrichment of novel symbionts in the deep terrestrial subsurface.</title>
        <authorList>
            <person name="Probst A.J."/>
            <person name="Ladd B."/>
            <person name="Jarett J.K."/>
            <person name="Geller-Mcgrath D.E."/>
            <person name="Sieber C.M."/>
            <person name="Emerson J.B."/>
            <person name="Anantharaman K."/>
            <person name="Thomas B.C."/>
            <person name="Malmstrom R."/>
            <person name="Stieglmeier M."/>
            <person name="Klingl A."/>
            <person name="Woyke T."/>
            <person name="Ryan C.M."/>
            <person name="Banfield J.F."/>
        </authorList>
    </citation>
    <scope>NUCLEOTIDE SEQUENCE [LARGE SCALE GENOMIC DNA]</scope>
    <source>
        <strain evidence="1">CG08_land_8_20_14_0_20_40_16</strain>
    </source>
</reference>
<dbReference type="CDD" id="cd16377">
    <property type="entry name" value="23S_rRNA_IVP_like"/>
    <property type="match status" value="1"/>
</dbReference>
<dbReference type="EMBL" id="PEXU01000011">
    <property type="protein sequence ID" value="PIS42959.1"/>
    <property type="molecule type" value="Genomic_DNA"/>
</dbReference>
<name>A0A2H0YXD9_9BACT</name>
<gene>
    <name evidence="1" type="ORF">COT24_00880</name>
</gene>
<dbReference type="AlphaFoldDB" id="A0A2H0YXD9"/>
<comment type="caution">
    <text evidence="1">The sequence shown here is derived from an EMBL/GenBank/DDBJ whole genome shotgun (WGS) entry which is preliminary data.</text>
</comment>
<dbReference type="NCBIfam" id="TIGR02436">
    <property type="entry name" value="four helix bundle protein"/>
    <property type="match status" value="1"/>
</dbReference>
<dbReference type="Pfam" id="PF05635">
    <property type="entry name" value="23S_rRNA_IVP"/>
    <property type="match status" value="1"/>
</dbReference>
<protein>
    <submittedName>
        <fullName evidence="1">Four helix bundle protein</fullName>
    </submittedName>
</protein>
<proteinExistence type="predicted"/>
<accession>A0A2H0YXD9</accession>
<dbReference type="InterPro" id="IPR036583">
    <property type="entry name" value="23S_rRNA_IVS_sf"/>
</dbReference>
<organism evidence="1 2">
    <name type="scientific">Candidatus Kerfeldbacteria bacterium CG08_land_8_20_14_0_20_40_16</name>
    <dbReference type="NCBI Taxonomy" id="2014244"/>
    <lineage>
        <taxon>Bacteria</taxon>
        <taxon>Candidatus Kerfeldiibacteriota</taxon>
    </lineage>
</organism>
<evidence type="ECO:0000313" key="1">
    <source>
        <dbReference type="EMBL" id="PIS42959.1"/>
    </source>
</evidence>